<dbReference type="EMBL" id="RKIK01000021">
    <property type="protein sequence ID" value="ROV60417.1"/>
    <property type="molecule type" value="Genomic_DNA"/>
</dbReference>
<proteinExistence type="predicted"/>
<gene>
    <name evidence="1" type="ORF">EGH82_09140</name>
</gene>
<sequence length="74" mass="8652">MWKDVLSQTAKDINSIYSSYNLVQHQYVETVENESYSTVKKKWLVLQRQRQYQHIEVQVTGMSANRVGLTTETA</sequence>
<protein>
    <submittedName>
        <fullName evidence="1">Uncharacterized protein</fullName>
    </submittedName>
</protein>
<dbReference type="AlphaFoldDB" id="A0A3N3E106"/>
<evidence type="ECO:0000313" key="2">
    <source>
        <dbReference type="Proteomes" id="UP000278792"/>
    </source>
</evidence>
<evidence type="ECO:0000313" key="1">
    <source>
        <dbReference type="EMBL" id="ROV60417.1"/>
    </source>
</evidence>
<comment type="caution">
    <text evidence="1">The sequence shown here is derived from an EMBL/GenBank/DDBJ whole genome shotgun (WGS) entry which is preliminary data.</text>
</comment>
<organism evidence="1 2">
    <name type="scientific">Vibrio ponticus</name>
    <dbReference type="NCBI Taxonomy" id="265668"/>
    <lineage>
        <taxon>Bacteria</taxon>
        <taxon>Pseudomonadati</taxon>
        <taxon>Pseudomonadota</taxon>
        <taxon>Gammaproteobacteria</taxon>
        <taxon>Vibrionales</taxon>
        <taxon>Vibrionaceae</taxon>
        <taxon>Vibrio</taxon>
    </lineage>
</organism>
<name>A0A3N3E106_9VIBR</name>
<reference evidence="1 2" key="1">
    <citation type="submission" date="2018-11" db="EMBL/GenBank/DDBJ databases">
        <title>Vibrio ponticus strain CAIM 1751 pathogenic for the snapper Lutjanus guttatus.</title>
        <authorList>
            <person name="Soto-Rodriguez S."/>
            <person name="Lozano-Olvera R."/>
            <person name="Gomez-Gil B."/>
        </authorList>
    </citation>
    <scope>NUCLEOTIDE SEQUENCE [LARGE SCALE GENOMIC DNA]</scope>
    <source>
        <strain evidence="1 2">CAIM 1751</strain>
    </source>
</reference>
<dbReference type="Proteomes" id="UP000278792">
    <property type="component" value="Unassembled WGS sequence"/>
</dbReference>
<accession>A0A3N3E106</accession>